<feature type="region of interest" description="Disordered" evidence="6">
    <location>
        <begin position="32"/>
        <end position="60"/>
    </location>
</feature>
<dbReference type="FunFam" id="3.80.10.10:FF:000168">
    <property type="entry name" value="Distal membrane arm assembly complex 2"/>
    <property type="match status" value="1"/>
</dbReference>
<proteinExistence type="inferred from homology"/>
<evidence type="ECO:0000256" key="6">
    <source>
        <dbReference type="SAM" id="MobiDB-lite"/>
    </source>
</evidence>
<evidence type="ECO:0000256" key="3">
    <source>
        <dbReference type="ARBA" id="ARBA00062608"/>
    </source>
</evidence>
<dbReference type="EMBL" id="CAAGRJ010038055">
    <property type="protein sequence ID" value="VFV45850.1"/>
    <property type="molecule type" value="Genomic_DNA"/>
</dbReference>
<comment type="function">
    <text evidence="2">Required for the assembly of the mitochondrial NADH:ubiquinone oxidoreductase complex (complex I). Involved in the assembly of the distal region of complex I.</text>
</comment>
<evidence type="ECO:0000256" key="5">
    <source>
        <dbReference type="ARBA" id="ARBA00076566"/>
    </source>
</evidence>
<keyword evidence="8" id="KW-1185">Reference proteome</keyword>
<sequence>MAAPKAVSDRISMSPQIEACSAVSAFRVSVNTQEARSKRQQKASPTKARDGIADTHPLGVGKDRTLQAQRLLSHPPQSLHLVAPVWNGGTRGISGLSRVVAPKGNQKKGRSLLQFLADRFYDVEALRDHLLRKRVSKVHQKNRPFNHINQRYGPYVAGAYFILKQGGAVRFQGREWSRPNQRGHFSLDFLKLQAVPVEAVDASGCAINYQGLDSLLALKELQSLWLQRCPHVDDWCLSRLHPLASSLQELSLAGCPRVSERGLACLHHLWNLRRLDISDLPAVSSPGLTRILVEEMLPSCEVLGADWAQDLKLGPEEQPRDTAGPTPA</sequence>
<evidence type="ECO:0000256" key="1">
    <source>
        <dbReference type="ARBA" id="ARBA00006901"/>
    </source>
</evidence>
<evidence type="ECO:0000313" key="8">
    <source>
        <dbReference type="Proteomes" id="UP000386466"/>
    </source>
</evidence>
<dbReference type="Proteomes" id="UP000386466">
    <property type="component" value="Unassembled WGS sequence"/>
</dbReference>
<comment type="subunit">
    <text evidence="3">Interacts with incompletely assembled mitochondrial NADH:ubiquinone oxidoreductase complex (complex I).</text>
</comment>
<protein>
    <recommendedName>
        <fullName evidence="4">Distal membrane-arm assembly complex protein 2</fullName>
    </recommendedName>
    <alternativeName>
        <fullName evidence="5">ATP synthase subunit s-like protein</fullName>
    </alternativeName>
</protein>
<dbReference type="SUPFAM" id="SSF52047">
    <property type="entry name" value="RNI-like"/>
    <property type="match status" value="1"/>
</dbReference>
<reference evidence="7 8" key="1">
    <citation type="submission" date="2019-01" db="EMBL/GenBank/DDBJ databases">
        <authorList>
            <person name="Alioto T."/>
            <person name="Alioto T."/>
        </authorList>
    </citation>
    <scope>NUCLEOTIDE SEQUENCE [LARGE SCALE GENOMIC DNA]</scope>
</reference>
<dbReference type="AlphaFoldDB" id="A0A485PJP9"/>
<accession>A0A485PJP9</accession>
<evidence type="ECO:0000256" key="2">
    <source>
        <dbReference type="ARBA" id="ARBA00057777"/>
    </source>
</evidence>
<dbReference type="InterPro" id="IPR032675">
    <property type="entry name" value="LRR_dom_sf"/>
</dbReference>
<name>A0A485PJP9_LYNPA</name>
<evidence type="ECO:0000256" key="4">
    <source>
        <dbReference type="ARBA" id="ARBA00072316"/>
    </source>
</evidence>
<gene>
    <name evidence="7" type="ORF">LYPA_23C004542</name>
</gene>
<evidence type="ECO:0000313" key="7">
    <source>
        <dbReference type="EMBL" id="VFV45850.1"/>
    </source>
</evidence>
<dbReference type="Gene3D" id="3.80.10.10">
    <property type="entry name" value="Ribonuclease Inhibitor"/>
    <property type="match status" value="1"/>
</dbReference>
<organism evidence="7 8">
    <name type="scientific">Lynx pardinus</name>
    <name type="common">Iberian lynx</name>
    <name type="synonym">Felis pardina</name>
    <dbReference type="NCBI Taxonomy" id="191816"/>
    <lineage>
        <taxon>Eukaryota</taxon>
        <taxon>Metazoa</taxon>
        <taxon>Chordata</taxon>
        <taxon>Craniata</taxon>
        <taxon>Vertebrata</taxon>
        <taxon>Euteleostomi</taxon>
        <taxon>Mammalia</taxon>
        <taxon>Eutheria</taxon>
        <taxon>Laurasiatheria</taxon>
        <taxon>Carnivora</taxon>
        <taxon>Feliformia</taxon>
        <taxon>Felidae</taxon>
        <taxon>Felinae</taxon>
        <taxon>Lynx</taxon>
    </lineage>
</organism>
<comment type="similarity">
    <text evidence="1">Belongs to the ATP synthase subunit s family.</text>
</comment>